<accession>A0A3P1VU26</accession>
<proteinExistence type="predicted"/>
<organism evidence="1">
    <name type="scientific">Fusobacterium nucleatum</name>
    <dbReference type="NCBI Taxonomy" id="851"/>
    <lineage>
        <taxon>Bacteria</taxon>
        <taxon>Fusobacteriati</taxon>
        <taxon>Fusobacteriota</taxon>
        <taxon>Fusobacteriia</taxon>
        <taxon>Fusobacteriales</taxon>
        <taxon>Fusobacteriaceae</taxon>
        <taxon>Fusobacterium</taxon>
    </lineage>
</organism>
<sequence>MEIKIKLQPLYGNELNFSEAFCTIPIIIDKTMIWGVYDVDLNMSEYIWYQLPKKLKEKIKNYKGYTIKSMIITVTDVTDITAYSVNISNHEKLKDTITMEEVYEDFSKNKKIEKFSCKCDFPYSNIQVYFQSLGEIYAEFELEDFRCYEKETGEEWKIKEIERRKLREVYKVEPRIIKVSEEVRKREGIEERVIIQSLLEKINEERFKFEQILKKFYKEDSIPKESLLLIFEKFPLLIDREIDSLLFNLKYIMLIIKTTEKLKIVIPENVRNEIGYWLTDMQAKIRKEEEENLFKEIRDKLNLKKVYKSGTYEFF</sequence>
<name>A0A3P1VU26_FUSNU</name>
<reference evidence="1" key="1">
    <citation type="submission" date="2018-11" db="EMBL/GenBank/DDBJ databases">
        <title>Genomes From Bacteria Associated with the Canine Oral Cavity: a Test Case for Automated Genome-Based Taxonomic Assignment.</title>
        <authorList>
            <person name="Coil D.A."/>
            <person name="Jospin G."/>
            <person name="Darling A.E."/>
            <person name="Wallis C."/>
            <person name="Davis I.J."/>
            <person name="Harris S."/>
            <person name="Eisen J.A."/>
            <person name="Holcombe L.J."/>
            <person name="O'Flynn C."/>
        </authorList>
    </citation>
    <scope>NUCLEOTIDE SEQUENCE [LARGE SCALE GENOMIC DNA]</scope>
    <source>
        <strain evidence="1">OH5060</strain>
    </source>
</reference>
<protein>
    <submittedName>
        <fullName evidence="1">Uncharacterized protein</fullName>
    </submittedName>
</protein>
<evidence type="ECO:0000313" key="1">
    <source>
        <dbReference type="EMBL" id="RRD35873.1"/>
    </source>
</evidence>
<dbReference type="AlphaFoldDB" id="A0A3P1VU26"/>
<dbReference type="EMBL" id="RQZD01000021">
    <property type="protein sequence ID" value="RRD35873.1"/>
    <property type="molecule type" value="Genomic_DNA"/>
</dbReference>
<gene>
    <name evidence="1" type="ORF">EII28_09200</name>
</gene>
<comment type="caution">
    <text evidence="1">The sequence shown here is derived from an EMBL/GenBank/DDBJ whole genome shotgun (WGS) entry which is preliminary data.</text>
</comment>